<evidence type="ECO:0000313" key="6">
    <source>
        <dbReference type="EMBL" id="QIH41987.1"/>
    </source>
</evidence>
<dbReference type="GO" id="GO:0009279">
    <property type="term" value="C:cell outer membrane"/>
    <property type="evidence" value="ECO:0007669"/>
    <property type="project" value="UniProtKB-SubCell"/>
</dbReference>
<keyword evidence="7" id="KW-1185">Reference proteome</keyword>
<protein>
    <submittedName>
        <fullName evidence="6">OmpA family protein</fullName>
    </submittedName>
</protein>
<accession>A0A6G7CIP8</accession>
<dbReference type="AlphaFoldDB" id="A0A6G7CIP8"/>
<dbReference type="PANTHER" id="PTHR30329:SF21">
    <property type="entry name" value="LIPOPROTEIN YIAD-RELATED"/>
    <property type="match status" value="1"/>
</dbReference>
<dbReference type="Pfam" id="PF00691">
    <property type="entry name" value="OmpA"/>
    <property type="match status" value="1"/>
</dbReference>
<dbReference type="InterPro" id="IPR006664">
    <property type="entry name" value="OMP_bac"/>
</dbReference>
<organism evidence="6 7">
    <name type="scientific">Vibrio ziniensis</name>
    <dbReference type="NCBI Taxonomy" id="2711221"/>
    <lineage>
        <taxon>Bacteria</taxon>
        <taxon>Pseudomonadati</taxon>
        <taxon>Pseudomonadota</taxon>
        <taxon>Gammaproteobacteria</taxon>
        <taxon>Vibrionales</taxon>
        <taxon>Vibrionaceae</taxon>
        <taxon>Vibrio</taxon>
    </lineage>
</organism>
<dbReference type="PANTHER" id="PTHR30329">
    <property type="entry name" value="STATOR ELEMENT OF FLAGELLAR MOTOR COMPLEX"/>
    <property type="match status" value="1"/>
</dbReference>
<proteinExistence type="predicted"/>
<name>A0A6G7CIP8_9VIBR</name>
<dbReference type="Proteomes" id="UP000503003">
    <property type="component" value="Chromosome 1"/>
</dbReference>
<evidence type="ECO:0000256" key="4">
    <source>
        <dbReference type="PROSITE-ProRule" id="PRU00473"/>
    </source>
</evidence>
<feature type="domain" description="OmpA-like" evidence="5">
    <location>
        <begin position="81"/>
        <end position="198"/>
    </location>
</feature>
<dbReference type="PRINTS" id="PR01021">
    <property type="entry name" value="OMPADOMAIN"/>
</dbReference>
<dbReference type="CDD" id="cd07185">
    <property type="entry name" value="OmpA_C-like"/>
    <property type="match status" value="1"/>
</dbReference>
<comment type="subcellular location">
    <subcellularLocation>
        <location evidence="1">Cell outer membrane</location>
    </subcellularLocation>
</comment>
<sequence length="214" mass="24186">MDQRSGLLIMKNNILPLVIFTWITYSYPIFSAEEFPYKVAPTANQIADLQDDDEDGVINGRDVCPSTPFGSDVDNQGCGEVRREQDVRQLRILFANDSYEINPIFSNQIQTMADFLKIYKSASIEIQGYTSKVGTDEYNLELSKKRAEEVEKKLLSYAIPPERVTIVGFGESRLESLGDTPADHALNRKVTATVVGLKEKVVEEWTIFSTLHKR</sequence>
<keyword evidence="2 4" id="KW-0472">Membrane</keyword>
<dbReference type="EMBL" id="CP049331">
    <property type="protein sequence ID" value="QIH41987.1"/>
    <property type="molecule type" value="Genomic_DNA"/>
</dbReference>
<evidence type="ECO:0000256" key="2">
    <source>
        <dbReference type="ARBA" id="ARBA00023136"/>
    </source>
</evidence>
<dbReference type="SUPFAM" id="SSF103088">
    <property type="entry name" value="OmpA-like"/>
    <property type="match status" value="1"/>
</dbReference>
<reference evidence="6 7" key="1">
    <citation type="submission" date="2020-02" db="EMBL/GenBank/DDBJ databases">
        <title>A complete genome of a marine bacterium Vibrio sp. ZWAL4003 isolated from the mangrove sediment with the ability to degrade polysaccharides.</title>
        <authorList>
            <person name="Wu J."/>
            <person name="Qu W."/>
            <person name="Zeng R."/>
        </authorList>
    </citation>
    <scope>NUCLEOTIDE SEQUENCE [LARGE SCALE GENOMIC DNA]</scope>
    <source>
        <strain evidence="6 7">ZWAL4003</strain>
    </source>
</reference>
<dbReference type="PROSITE" id="PS51123">
    <property type="entry name" value="OMPA_2"/>
    <property type="match status" value="1"/>
</dbReference>
<dbReference type="InterPro" id="IPR050330">
    <property type="entry name" value="Bact_OuterMem_StrucFunc"/>
</dbReference>
<dbReference type="RefSeq" id="WP_165311566.1">
    <property type="nucleotide sequence ID" value="NZ_CP049331.1"/>
</dbReference>
<dbReference type="Gene3D" id="3.30.1330.60">
    <property type="entry name" value="OmpA-like domain"/>
    <property type="match status" value="1"/>
</dbReference>
<keyword evidence="3" id="KW-0998">Cell outer membrane</keyword>
<dbReference type="InterPro" id="IPR006665">
    <property type="entry name" value="OmpA-like"/>
</dbReference>
<dbReference type="InterPro" id="IPR036737">
    <property type="entry name" value="OmpA-like_sf"/>
</dbReference>
<dbReference type="KEGG" id="vzi:G5S32_08280"/>
<evidence type="ECO:0000256" key="3">
    <source>
        <dbReference type="ARBA" id="ARBA00023237"/>
    </source>
</evidence>
<evidence type="ECO:0000256" key="1">
    <source>
        <dbReference type="ARBA" id="ARBA00004442"/>
    </source>
</evidence>
<evidence type="ECO:0000313" key="7">
    <source>
        <dbReference type="Proteomes" id="UP000503003"/>
    </source>
</evidence>
<gene>
    <name evidence="6" type="ORF">G5S32_08280</name>
</gene>
<evidence type="ECO:0000259" key="5">
    <source>
        <dbReference type="PROSITE" id="PS51123"/>
    </source>
</evidence>